<dbReference type="PANTHER" id="PTHR10332">
    <property type="entry name" value="EQUILIBRATIVE NUCLEOSIDE TRANSPORTER"/>
    <property type="match status" value="1"/>
</dbReference>
<feature type="transmembrane region" description="Helical" evidence="8">
    <location>
        <begin position="121"/>
        <end position="140"/>
    </location>
</feature>
<feature type="transmembrane region" description="Helical" evidence="8">
    <location>
        <begin position="193"/>
        <end position="213"/>
    </location>
</feature>
<comment type="subcellular location">
    <subcellularLocation>
        <location evidence="1">Membrane</location>
        <topology evidence="1">Multi-pass membrane protein</topology>
    </subcellularLocation>
</comment>
<name>F9WGB3_TRYCI</name>
<keyword evidence="10" id="KW-1185">Reference proteome</keyword>
<dbReference type="SUPFAM" id="SSF103473">
    <property type="entry name" value="MFS general substrate transporter"/>
    <property type="match status" value="1"/>
</dbReference>
<organism evidence="9 10">
    <name type="scientific">Trypanosoma congolense (strain IL3000)</name>
    <dbReference type="NCBI Taxonomy" id="1068625"/>
    <lineage>
        <taxon>Eukaryota</taxon>
        <taxon>Discoba</taxon>
        <taxon>Euglenozoa</taxon>
        <taxon>Kinetoplastea</taxon>
        <taxon>Metakinetoplastina</taxon>
        <taxon>Trypanosomatida</taxon>
        <taxon>Trypanosomatidae</taxon>
        <taxon>Trypanosoma</taxon>
        <taxon>Nannomonas</taxon>
    </lineage>
</organism>
<dbReference type="VEuPathDB" id="TriTrypDB:TcIL3000_0_12860"/>
<feature type="compositionally biased region" description="Basic and acidic residues" evidence="7">
    <location>
        <begin position="248"/>
        <end position="270"/>
    </location>
</feature>
<evidence type="ECO:0000313" key="9">
    <source>
        <dbReference type="EMBL" id="CCD16347.1"/>
    </source>
</evidence>
<feature type="transmembrane region" description="Helical" evidence="8">
    <location>
        <begin position="12"/>
        <end position="28"/>
    </location>
</feature>
<proteinExistence type="inferred from homology"/>
<reference evidence="9 10" key="2">
    <citation type="journal article" date="2012" name="Proc. Natl. Acad. Sci. U.S.A.">
        <title>Antigenic diversity is generated by distinct evolutionary mechanisms in African trypanosome species.</title>
        <authorList>
            <person name="Jackson A.P."/>
            <person name="Berry A."/>
            <person name="Aslett M."/>
            <person name="Allison H.C."/>
            <person name="Burton P."/>
            <person name="Vavrova-Anderson J."/>
            <person name="Brown R."/>
            <person name="Browne H."/>
            <person name="Corton N."/>
            <person name="Hauser H."/>
            <person name="Gamble J."/>
            <person name="Gilderthorp R."/>
            <person name="Marcello L."/>
            <person name="McQuillan J."/>
            <person name="Otto T.D."/>
            <person name="Quail M.A."/>
            <person name="Sanders M.J."/>
            <person name="van Tonder A."/>
            <person name="Ginger M.L."/>
            <person name="Field M.C."/>
            <person name="Barry J.D."/>
            <person name="Hertz-Fowler C."/>
            <person name="Berriman M."/>
        </authorList>
    </citation>
    <scope>NUCLEOTIDE SEQUENCE [LARGE SCALE GENOMIC DNA]</scope>
    <source>
        <strain evidence="9 10">IL3000</strain>
    </source>
</reference>
<keyword evidence="6 8" id="KW-0472">Membrane</keyword>
<keyword evidence="4 8" id="KW-0812">Transmembrane</keyword>
<evidence type="ECO:0000256" key="7">
    <source>
        <dbReference type="SAM" id="MobiDB-lite"/>
    </source>
</evidence>
<dbReference type="AlphaFoldDB" id="F9WGB3"/>
<dbReference type="Pfam" id="PF01733">
    <property type="entry name" value="Nucleoside_tran"/>
    <property type="match status" value="1"/>
</dbReference>
<dbReference type="InterPro" id="IPR002259">
    <property type="entry name" value="Eqnu_transpt"/>
</dbReference>
<keyword evidence="3" id="KW-0813">Transport</keyword>
<evidence type="ECO:0000256" key="2">
    <source>
        <dbReference type="ARBA" id="ARBA00007965"/>
    </source>
</evidence>
<feature type="transmembrane region" description="Helical" evidence="8">
    <location>
        <begin position="424"/>
        <end position="444"/>
    </location>
</feature>
<reference evidence="10" key="1">
    <citation type="submission" date="2011-07" db="EMBL/GenBank/DDBJ databases">
        <title>Divergent evolution of antigenic variation in African trypanosomes.</title>
        <authorList>
            <person name="Jackson A.P."/>
            <person name="Berry A."/>
            <person name="Allison H.C."/>
            <person name="Burton P."/>
            <person name="Anderson J."/>
            <person name="Aslett M."/>
            <person name="Brown R."/>
            <person name="Corton N."/>
            <person name="Harris D."/>
            <person name="Hauser H."/>
            <person name="Gamble J."/>
            <person name="Gilderthorp R."/>
            <person name="McQuillan J."/>
            <person name="Quail M.A."/>
            <person name="Sanders M."/>
            <person name="Van Tonder A."/>
            <person name="Ginger M.L."/>
            <person name="Donelson J.E."/>
            <person name="Field M.C."/>
            <person name="Barry J.D."/>
            <person name="Berriman M."/>
            <person name="Hertz-Fowler C."/>
        </authorList>
    </citation>
    <scope>NUCLEOTIDE SEQUENCE [LARGE SCALE GENOMIC DNA]</scope>
    <source>
        <strain evidence="10">IL3000</strain>
    </source>
</reference>
<dbReference type="PANTHER" id="PTHR10332:SF10">
    <property type="entry name" value="EQUILIBRATIVE NUCLEOSIDE TRANSPORTER 4"/>
    <property type="match status" value="1"/>
</dbReference>
<feature type="transmembrane region" description="Helical" evidence="8">
    <location>
        <begin position="383"/>
        <end position="403"/>
    </location>
</feature>
<accession>F9WGB3</accession>
<evidence type="ECO:0000256" key="3">
    <source>
        <dbReference type="ARBA" id="ARBA00022448"/>
    </source>
</evidence>
<evidence type="ECO:0000256" key="5">
    <source>
        <dbReference type="ARBA" id="ARBA00022989"/>
    </source>
</evidence>
<comment type="caution">
    <text evidence="9">The sequence shown here is derived from an EMBL/GenBank/DDBJ whole genome shotgun (WGS) entry which is preliminary data.</text>
</comment>
<feature type="transmembrane region" description="Helical" evidence="8">
    <location>
        <begin position="323"/>
        <end position="342"/>
    </location>
</feature>
<dbReference type="GO" id="GO:0005886">
    <property type="term" value="C:plasma membrane"/>
    <property type="evidence" value="ECO:0007669"/>
    <property type="project" value="TreeGrafter"/>
</dbReference>
<evidence type="ECO:0000256" key="6">
    <source>
        <dbReference type="ARBA" id="ARBA00023136"/>
    </source>
</evidence>
<feature type="transmembrane region" description="Helical" evidence="8">
    <location>
        <begin position="295"/>
        <end position="317"/>
    </location>
</feature>
<feature type="transmembrane region" description="Helical" evidence="8">
    <location>
        <begin position="160"/>
        <end position="181"/>
    </location>
</feature>
<evidence type="ECO:0000256" key="8">
    <source>
        <dbReference type="SAM" id="Phobius"/>
    </source>
</evidence>
<feature type="transmembrane region" description="Helical" evidence="8">
    <location>
        <begin position="95"/>
        <end position="115"/>
    </location>
</feature>
<dbReference type="EMBL" id="CAEQ01002251">
    <property type="protein sequence ID" value="CCD16347.1"/>
    <property type="molecule type" value="Genomic_DNA"/>
</dbReference>
<evidence type="ECO:0000256" key="1">
    <source>
        <dbReference type="ARBA" id="ARBA00004141"/>
    </source>
</evidence>
<sequence length="447" mass="49305">MALGFSSAAEVYVYVTCIFLGMSILLPLNTRYSAPMFMINYYKYVTGDENAEPNSKLFWANILTFYGAISLVIQSLVGPTVLTQAARRLSLSVRFTLSITSMMIEVFVVLMMPVIKVSQTTAIVFFVIVTIVGGIGKCYLEATCYTLVAPLPPKFMSTIMFGICFCGVVTSTIQCIIKASMEDTYESHLTQSYIYFSLALLFMAAALVMALSLRYNSYAQEMVAEYRVLKQKQEGQKVEPQPVADVPTEGKEPTCGEEGPQNKEESKGEGEVGMTTAEQLAATAVMPVVKMIHMMLLSCFLGFFVTIFIFPNLIIPIDRTHKWFATIAALIFNIGKSIGSFSTSFKMFMYPRGVVLYGSIVRFLLIIPFMLSIYKHIPGHTVPYIFSFILGLTHYFPVLSMVYGPTTPGLDDGQKLMAGQLMGIALLVGVSAASVVAMIVVIFLPQD</sequence>
<gene>
    <name evidence="9" type="ORF">TCIL3000_0_12860</name>
</gene>
<feature type="transmembrane region" description="Helical" evidence="8">
    <location>
        <begin position="354"/>
        <end position="377"/>
    </location>
</feature>
<evidence type="ECO:0000256" key="4">
    <source>
        <dbReference type="ARBA" id="ARBA00022692"/>
    </source>
</evidence>
<dbReference type="Proteomes" id="UP000000702">
    <property type="component" value="Unassembled WGS sequence"/>
</dbReference>
<feature type="region of interest" description="Disordered" evidence="7">
    <location>
        <begin position="236"/>
        <end position="272"/>
    </location>
</feature>
<comment type="similarity">
    <text evidence="2">Belongs to the SLC29A/ENT transporter (TC 2.A.57) family.</text>
</comment>
<evidence type="ECO:0000313" key="10">
    <source>
        <dbReference type="Proteomes" id="UP000000702"/>
    </source>
</evidence>
<keyword evidence="5 8" id="KW-1133">Transmembrane helix</keyword>
<dbReference type="GO" id="GO:0005337">
    <property type="term" value="F:nucleoside transmembrane transporter activity"/>
    <property type="evidence" value="ECO:0007669"/>
    <property type="project" value="InterPro"/>
</dbReference>
<dbReference type="OMA" id="RDCETAG"/>
<feature type="transmembrane region" description="Helical" evidence="8">
    <location>
        <begin position="58"/>
        <end position="83"/>
    </location>
</feature>
<protein>
    <submittedName>
        <fullName evidence="9">WGS project CAEQ00000000 data, annotated contig 483</fullName>
    </submittedName>
</protein>
<dbReference type="InterPro" id="IPR036259">
    <property type="entry name" value="MFS_trans_sf"/>
</dbReference>